<reference evidence="3" key="2">
    <citation type="submission" date="2017-12" db="EMBL/GenBank/DDBJ databases">
        <title>Genome sequence of the Bar-tailed Godwit (Limosa lapponica baueri).</title>
        <authorList>
            <person name="Lima N.C.B."/>
            <person name="Parody-Merino A.M."/>
            <person name="Battley P.F."/>
            <person name="Fidler A.E."/>
            <person name="Prosdocimi F."/>
        </authorList>
    </citation>
    <scope>NUCLEOTIDE SEQUENCE [LARGE SCALE GENOMIC DNA]</scope>
</reference>
<accession>A0A2I0SZ14</accession>
<feature type="region of interest" description="Disordered" evidence="1">
    <location>
        <begin position="35"/>
        <end position="65"/>
    </location>
</feature>
<feature type="compositionally biased region" description="Polar residues" evidence="1">
    <location>
        <begin position="38"/>
        <end position="47"/>
    </location>
</feature>
<dbReference type="Proteomes" id="UP000233556">
    <property type="component" value="Unassembled WGS sequence"/>
</dbReference>
<sequence length="124" mass="13834">MRIRDVDPGTVGSGPSLDPGTAWFREQLNPKTIRFRYSWTQDQSGSRTRPYPRTAGSRNSQMQDHGLDLGPVLIQEYPGSRNNWIHDQPGSRIRPNPGTVGPRTSQDLWDCFLGLAVTCPTPGE</sequence>
<organism evidence="2 3">
    <name type="scientific">Limosa lapponica baueri</name>
    <dbReference type="NCBI Taxonomy" id="1758121"/>
    <lineage>
        <taxon>Eukaryota</taxon>
        <taxon>Metazoa</taxon>
        <taxon>Chordata</taxon>
        <taxon>Craniata</taxon>
        <taxon>Vertebrata</taxon>
        <taxon>Euteleostomi</taxon>
        <taxon>Archelosauria</taxon>
        <taxon>Archosauria</taxon>
        <taxon>Dinosauria</taxon>
        <taxon>Saurischia</taxon>
        <taxon>Theropoda</taxon>
        <taxon>Coelurosauria</taxon>
        <taxon>Aves</taxon>
        <taxon>Neognathae</taxon>
        <taxon>Neoaves</taxon>
        <taxon>Charadriiformes</taxon>
        <taxon>Scolopacidae</taxon>
        <taxon>Limosa</taxon>
    </lineage>
</organism>
<gene>
    <name evidence="2" type="ORF">llap_22903</name>
</gene>
<evidence type="ECO:0000313" key="2">
    <source>
        <dbReference type="EMBL" id="PKU26793.1"/>
    </source>
</evidence>
<feature type="region of interest" description="Disordered" evidence="1">
    <location>
        <begin position="80"/>
        <end position="101"/>
    </location>
</feature>
<evidence type="ECO:0000313" key="3">
    <source>
        <dbReference type="Proteomes" id="UP000233556"/>
    </source>
</evidence>
<reference evidence="3" key="1">
    <citation type="submission" date="2017-11" db="EMBL/GenBank/DDBJ databases">
        <authorList>
            <person name="Lima N.C."/>
            <person name="Parody-Merino A.M."/>
            <person name="Battley P.F."/>
            <person name="Fidler A.E."/>
            <person name="Prosdocimi F."/>
        </authorList>
    </citation>
    <scope>NUCLEOTIDE SEQUENCE [LARGE SCALE GENOMIC DNA]</scope>
</reference>
<keyword evidence="3" id="KW-1185">Reference proteome</keyword>
<dbReference type="EMBL" id="KZ536210">
    <property type="protein sequence ID" value="PKU26793.1"/>
    <property type="molecule type" value="Genomic_DNA"/>
</dbReference>
<protein>
    <submittedName>
        <fullName evidence="2">Uncharacterized protein</fullName>
    </submittedName>
</protein>
<proteinExistence type="predicted"/>
<evidence type="ECO:0000256" key="1">
    <source>
        <dbReference type="SAM" id="MobiDB-lite"/>
    </source>
</evidence>
<name>A0A2I0SZ14_LIMLA</name>
<dbReference type="AlphaFoldDB" id="A0A2I0SZ14"/>
<feature type="region of interest" description="Disordered" evidence="1">
    <location>
        <begin position="1"/>
        <end position="22"/>
    </location>
</feature>